<reference evidence="3 4" key="1">
    <citation type="submission" date="2020-08" db="EMBL/GenBank/DDBJ databases">
        <title>Genomic Encyclopedia of Type Strains, Phase IV (KMG-IV): sequencing the most valuable type-strain genomes for metagenomic binning, comparative biology and taxonomic classification.</title>
        <authorList>
            <person name="Goeker M."/>
        </authorList>
    </citation>
    <scope>NUCLEOTIDE SEQUENCE [LARGE SCALE GENOMIC DNA]</scope>
    <source>
        <strain evidence="3 4">DSM 25335</strain>
    </source>
</reference>
<dbReference type="RefSeq" id="WP_183254471.1">
    <property type="nucleotide sequence ID" value="NZ_BAAAFF010000002.1"/>
</dbReference>
<feature type="chain" id="PRO_5031252173" description="Lipoprotein" evidence="2">
    <location>
        <begin position="24"/>
        <end position="87"/>
    </location>
</feature>
<evidence type="ECO:0008006" key="5">
    <source>
        <dbReference type="Google" id="ProtNLM"/>
    </source>
</evidence>
<evidence type="ECO:0000313" key="4">
    <source>
        <dbReference type="Proteomes" id="UP000566663"/>
    </source>
</evidence>
<dbReference type="EMBL" id="JACHFZ010000003">
    <property type="protein sequence ID" value="MBB5292243.1"/>
    <property type="molecule type" value="Genomic_DNA"/>
</dbReference>
<keyword evidence="4" id="KW-1185">Reference proteome</keyword>
<evidence type="ECO:0000313" key="3">
    <source>
        <dbReference type="EMBL" id="MBB5292243.1"/>
    </source>
</evidence>
<sequence>MTELHRPLALAAALLALSGCASIDSLDRMADQARIRSTCHTSTGELIGGPPCTLTWTISETTSTTTTVVTTTSPPAAAPAATPPTDD</sequence>
<feature type="region of interest" description="Disordered" evidence="1">
    <location>
        <begin position="66"/>
        <end position="87"/>
    </location>
</feature>
<accession>A0A7W8MGH6</accession>
<name>A0A7W8MGH6_9CAUL</name>
<gene>
    <name evidence="3" type="ORF">HNQ67_001763</name>
</gene>
<protein>
    <recommendedName>
        <fullName evidence="5">Lipoprotein</fullName>
    </recommendedName>
</protein>
<dbReference type="AlphaFoldDB" id="A0A7W8MGH6"/>
<comment type="caution">
    <text evidence="3">The sequence shown here is derived from an EMBL/GenBank/DDBJ whole genome shotgun (WGS) entry which is preliminary data.</text>
</comment>
<proteinExistence type="predicted"/>
<feature type="signal peptide" evidence="2">
    <location>
        <begin position="1"/>
        <end position="23"/>
    </location>
</feature>
<keyword evidence="2" id="KW-0732">Signal</keyword>
<evidence type="ECO:0000256" key="1">
    <source>
        <dbReference type="SAM" id="MobiDB-lite"/>
    </source>
</evidence>
<dbReference type="PROSITE" id="PS51257">
    <property type="entry name" value="PROKAR_LIPOPROTEIN"/>
    <property type="match status" value="1"/>
</dbReference>
<evidence type="ECO:0000256" key="2">
    <source>
        <dbReference type="SAM" id="SignalP"/>
    </source>
</evidence>
<organism evidence="3 4">
    <name type="scientific">Brevundimonas basaltis</name>
    <dbReference type="NCBI Taxonomy" id="472166"/>
    <lineage>
        <taxon>Bacteria</taxon>
        <taxon>Pseudomonadati</taxon>
        <taxon>Pseudomonadota</taxon>
        <taxon>Alphaproteobacteria</taxon>
        <taxon>Caulobacterales</taxon>
        <taxon>Caulobacteraceae</taxon>
        <taxon>Brevundimonas</taxon>
    </lineage>
</organism>
<dbReference type="Proteomes" id="UP000566663">
    <property type="component" value="Unassembled WGS sequence"/>
</dbReference>